<feature type="domain" description="Protein kinase" evidence="4">
    <location>
        <begin position="475"/>
        <end position="772"/>
    </location>
</feature>
<evidence type="ECO:0000313" key="6">
    <source>
        <dbReference type="RefSeq" id="XP_022314942.1"/>
    </source>
</evidence>
<protein>
    <submittedName>
        <fullName evidence="6">Uncharacterized protein LOC111119243</fullName>
    </submittedName>
</protein>
<evidence type="ECO:0000313" key="5">
    <source>
        <dbReference type="Proteomes" id="UP000694844"/>
    </source>
</evidence>
<dbReference type="InterPro" id="IPR001245">
    <property type="entry name" value="Ser-Thr/Tyr_kinase_cat_dom"/>
</dbReference>
<dbReference type="GeneID" id="111119243"/>
<dbReference type="GO" id="GO:0004672">
    <property type="term" value="F:protein kinase activity"/>
    <property type="evidence" value="ECO:0007669"/>
    <property type="project" value="InterPro"/>
</dbReference>
<dbReference type="InterPro" id="IPR050198">
    <property type="entry name" value="Non-receptor_tyrosine_kinases"/>
</dbReference>
<dbReference type="InterPro" id="IPR011009">
    <property type="entry name" value="Kinase-like_dom_sf"/>
</dbReference>
<dbReference type="SUPFAM" id="SSF56112">
    <property type="entry name" value="Protein kinase-like (PK-like)"/>
    <property type="match status" value="1"/>
</dbReference>
<evidence type="ECO:0000256" key="1">
    <source>
        <dbReference type="ARBA" id="ARBA00022741"/>
    </source>
</evidence>
<gene>
    <name evidence="6" type="primary">LOC111119243</name>
</gene>
<evidence type="ECO:0000256" key="2">
    <source>
        <dbReference type="ARBA" id="ARBA00022840"/>
    </source>
</evidence>
<dbReference type="Proteomes" id="UP000694844">
    <property type="component" value="Chromosome 2"/>
</dbReference>
<dbReference type="Pfam" id="PF07714">
    <property type="entry name" value="PK_Tyr_Ser-Thr"/>
    <property type="match status" value="1"/>
</dbReference>
<feature type="compositionally biased region" description="Basic residues" evidence="3">
    <location>
        <begin position="1"/>
        <end position="15"/>
    </location>
</feature>
<sequence>MFPSKLFKKKPKTKKDKNTGNPPSGTDGIFYDDINPPTLPDTPIPKLPPKPPPERIYNKEVITNLPLQHVPSNRRMDDLDDEDYMYTTSETIYSQALKKDVNFEDVFMDAEQYVPYKDSNHSPMINRFFFSTQGNYEDLSVTEISHEMDNASVEDQQDLWKYIVACLLPNLKAENKIIEIFNLLSCKNKSVRSLCIHELTEMILEIDHKIFSKEELMNLYELGTIQLFTAITETKKTFSTFQPLIHLGIIFNCFIYLKAIEAMDDWVVCIQKVVSCIQSKTKRVMDRSGPDVQVFAETANSIFKLENVDLDDSLLLVEDERDFLPDFNKEDSHIYIEGLASLFHTGNLILRQQSKFQAGVQRLVRMASFLNGSDDEGMVKWFHRLLGQFVLRILKQKHSDVKLEVLDQSEDKLLSILKSSSFHSEGFGLTQSLLFHPKERVRSKYREIAEKKGVIFSKAIIDSHIQSLLNKSNLVFEVSSLGTQLNNMVERKQCTICNEEASITCVYEGFPEISTDVDIYNNTSTIKINASQNPDRKGDLENELEVLKQIESKDFHRNVTRLLAFNESFPKFYIKERLPGDNLQRRLLEARDKEKIIPIFDLIRIIIQAVQGVIYVHSHGCLVRDITTASFGCSMTSDGYIIKLKNFEMAAKPSDFSDVGIIGGLIDLDFSGVPVRWAAPESLLEGHYSIFSDVWSVNILADEILNYAAWPYSDISDADINDMIINIVFTHLKPQGFNRPRRIQGLILEGLATVPEQRLKLEALRERLLEILDNVDGGGSCSIYDTYSGVEGSSTKTYDIPSLSECQIKANSIFERGIPPSIQKYRELDEEPATAFAMEVAEKNRRLKEQSGIDLMEISSDDNYKIEFEGHTGKICVTERVTDDFLKYTYNRLKEIDSKRMCVEPWPPKKSVSSDGTKLHYRFPRSTRLLDIVLHKHRGETIGPYIELLYELANHVDTFHSAGGYSAASEQKMSGFLKQRKKNKTL</sequence>
<dbReference type="OrthoDB" id="6188214at2759"/>
<dbReference type="RefSeq" id="XP_022314942.1">
    <property type="nucleotide sequence ID" value="XM_022459234.1"/>
</dbReference>
<reference evidence="6" key="1">
    <citation type="submission" date="2025-08" db="UniProtKB">
        <authorList>
            <consortium name="RefSeq"/>
        </authorList>
    </citation>
    <scope>IDENTIFICATION</scope>
    <source>
        <tissue evidence="6">Whole sample</tissue>
    </source>
</reference>
<dbReference type="GO" id="GO:0005524">
    <property type="term" value="F:ATP binding"/>
    <property type="evidence" value="ECO:0007669"/>
    <property type="project" value="UniProtKB-KW"/>
</dbReference>
<keyword evidence="5" id="KW-1185">Reference proteome</keyword>
<feature type="region of interest" description="Disordered" evidence="3">
    <location>
        <begin position="1"/>
        <end position="54"/>
    </location>
</feature>
<feature type="compositionally biased region" description="Pro residues" evidence="3">
    <location>
        <begin position="37"/>
        <end position="51"/>
    </location>
</feature>
<dbReference type="PANTHER" id="PTHR24418">
    <property type="entry name" value="TYROSINE-PROTEIN KINASE"/>
    <property type="match status" value="1"/>
</dbReference>
<dbReference type="AlphaFoldDB" id="A0A8B8CGK6"/>
<accession>A0A8B8CGK6</accession>
<name>A0A8B8CGK6_CRAVI</name>
<proteinExistence type="predicted"/>
<dbReference type="KEGG" id="cvn:111119243"/>
<evidence type="ECO:0000256" key="3">
    <source>
        <dbReference type="SAM" id="MobiDB-lite"/>
    </source>
</evidence>
<keyword evidence="2" id="KW-0067">ATP-binding</keyword>
<organism evidence="5 6">
    <name type="scientific">Crassostrea virginica</name>
    <name type="common">Eastern oyster</name>
    <dbReference type="NCBI Taxonomy" id="6565"/>
    <lineage>
        <taxon>Eukaryota</taxon>
        <taxon>Metazoa</taxon>
        <taxon>Spiralia</taxon>
        <taxon>Lophotrochozoa</taxon>
        <taxon>Mollusca</taxon>
        <taxon>Bivalvia</taxon>
        <taxon>Autobranchia</taxon>
        <taxon>Pteriomorphia</taxon>
        <taxon>Ostreida</taxon>
        <taxon>Ostreoidea</taxon>
        <taxon>Ostreidae</taxon>
        <taxon>Crassostrea</taxon>
    </lineage>
</organism>
<dbReference type="InterPro" id="IPR000719">
    <property type="entry name" value="Prot_kinase_dom"/>
</dbReference>
<evidence type="ECO:0000259" key="4">
    <source>
        <dbReference type="PROSITE" id="PS50011"/>
    </source>
</evidence>
<dbReference type="PROSITE" id="PS50011">
    <property type="entry name" value="PROTEIN_KINASE_DOM"/>
    <property type="match status" value="1"/>
</dbReference>
<dbReference type="Gene3D" id="1.10.510.10">
    <property type="entry name" value="Transferase(Phosphotransferase) domain 1"/>
    <property type="match status" value="1"/>
</dbReference>
<keyword evidence="1" id="KW-0547">Nucleotide-binding</keyword>